<dbReference type="Gene3D" id="3.30.530.20">
    <property type="match status" value="1"/>
</dbReference>
<comment type="caution">
    <text evidence="3">The sequence shown here is derived from an EMBL/GenBank/DDBJ whole genome shotgun (WGS) entry which is preliminary data.</text>
</comment>
<proteinExistence type="predicted"/>
<evidence type="ECO:0000313" key="3">
    <source>
        <dbReference type="EMBL" id="CAF1237782.1"/>
    </source>
</evidence>
<dbReference type="Proteomes" id="UP000682733">
    <property type="component" value="Unassembled WGS sequence"/>
</dbReference>
<evidence type="ECO:0000259" key="1">
    <source>
        <dbReference type="Pfam" id="PF02121"/>
    </source>
</evidence>
<evidence type="ECO:0000313" key="4">
    <source>
        <dbReference type="EMBL" id="CAF3809040.1"/>
    </source>
</evidence>
<dbReference type="FunFam" id="3.30.530.20:FF:000028">
    <property type="entry name" value="Phosphatidylinositol transfer protein 5"/>
    <property type="match status" value="1"/>
</dbReference>
<dbReference type="PRINTS" id="PR00391">
    <property type="entry name" value="PITRANSFER"/>
</dbReference>
<dbReference type="OrthoDB" id="10053061at2759"/>
<sequence>MICKHCEEESTRNEGVEVIKNESCHDEQYGNGQYTEKRFRLPSWIRSFIPNLFYITEKAWNYYPYTLTEYTCSFLPRFSIIVETKYEDNNGTNDNCHNLSKEEVQSRKLEYLDIAVERVPEHKYKLSEDPCKFKSNKTGRGPLTSNWTQIFKPIMCAYKIVRVRFEVWGMQTRAEDYMQRTIRDILVLAHRQAFTWMDEWYDMSMNEVRRYELVTSDYECLTQMNNSALDRYRVMHRTLQHANENLKSMNEANCNRLQATASVLNEIEDSMSNLESTIMHLDAYSRSLETQLKKYEKRPLTITSTTANSPTAS</sequence>
<dbReference type="PANTHER" id="PTHR10658">
    <property type="entry name" value="PHOSPHATIDYLINOSITOL TRANSFER PROTEIN"/>
    <property type="match status" value="1"/>
</dbReference>
<dbReference type="GO" id="GO:0005737">
    <property type="term" value="C:cytoplasm"/>
    <property type="evidence" value="ECO:0007669"/>
    <property type="project" value="UniProtKB-ARBA"/>
</dbReference>
<keyword evidence="6" id="KW-1185">Reference proteome</keyword>
<dbReference type="PANTHER" id="PTHR10658:SF54">
    <property type="entry name" value="CYTOPLASMIC PHOSPHATIDYLINOSITOL TRANSFER PROTEIN 1"/>
    <property type="match status" value="1"/>
</dbReference>
<evidence type="ECO:0000313" key="2">
    <source>
        <dbReference type="EMBL" id="CAF1040868.1"/>
    </source>
</evidence>
<dbReference type="Pfam" id="PF02121">
    <property type="entry name" value="IP_trans"/>
    <property type="match status" value="1"/>
</dbReference>
<dbReference type="InterPro" id="IPR001666">
    <property type="entry name" value="PI_transfer"/>
</dbReference>
<name>A0A814Z1G0_9BILA</name>
<dbReference type="Proteomes" id="UP000663829">
    <property type="component" value="Unassembled WGS sequence"/>
</dbReference>
<dbReference type="EMBL" id="CAJNOK010007662">
    <property type="protein sequence ID" value="CAF1040868.1"/>
    <property type="molecule type" value="Genomic_DNA"/>
</dbReference>
<dbReference type="GO" id="GO:0035091">
    <property type="term" value="F:phosphatidylinositol binding"/>
    <property type="evidence" value="ECO:0007669"/>
    <property type="project" value="TreeGrafter"/>
</dbReference>
<dbReference type="Proteomes" id="UP000681722">
    <property type="component" value="Unassembled WGS sequence"/>
</dbReference>
<dbReference type="AlphaFoldDB" id="A0A814Z1G0"/>
<dbReference type="SUPFAM" id="SSF55961">
    <property type="entry name" value="Bet v1-like"/>
    <property type="match status" value="1"/>
</dbReference>
<dbReference type="EMBL" id="CAJNOQ010009926">
    <property type="protein sequence ID" value="CAF1237782.1"/>
    <property type="molecule type" value="Genomic_DNA"/>
</dbReference>
<evidence type="ECO:0000313" key="6">
    <source>
        <dbReference type="Proteomes" id="UP000663829"/>
    </source>
</evidence>
<feature type="domain" description="Phosphatidylinositol transfer protein N-terminal" evidence="1">
    <location>
        <begin position="1"/>
        <end position="213"/>
    </location>
</feature>
<dbReference type="GO" id="GO:0008526">
    <property type="term" value="F:phosphatidylinositol transfer activity"/>
    <property type="evidence" value="ECO:0007669"/>
    <property type="project" value="TreeGrafter"/>
</dbReference>
<accession>A0A814Z1G0</accession>
<protein>
    <recommendedName>
        <fullName evidence="1">Phosphatidylinositol transfer protein N-terminal domain-containing protein</fullName>
    </recommendedName>
</protein>
<gene>
    <name evidence="3" type="ORF">GPM918_LOCUS25506</name>
    <name evidence="2" type="ORF">OVA965_LOCUS16477</name>
    <name evidence="5" type="ORF">SRO942_LOCUS25511</name>
    <name evidence="4" type="ORF">TMI583_LOCUS16487</name>
</gene>
<dbReference type="EMBL" id="CAJOBA010007674">
    <property type="protein sequence ID" value="CAF3809040.1"/>
    <property type="molecule type" value="Genomic_DNA"/>
</dbReference>
<dbReference type="InterPro" id="IPR023393">
    <property type="entry name" value="START-like_dom_sf"/>
</dbReference>
<reference evidence="3" key="1">
    <citation type="submission" date="2021-02" db="EMBL/GenBank/DDBJ databases">
        <authorList>
            <person name="Nowell W R."/>
        </authorList>
    </citation>
    <scope>NUCLEOTIDE SEQUENCE</scope>
</reference>
<evidence type="ECO:0000313" key="5">
    <source>
        <dbReference type="EMBL" id="CAF4000073.1"/>
    </source>
</evidence>
<dbReference type="EMBL" id="CAJOBC010009930">
    <property type="protein sequence ID" value="CAF4000073.1"/>
    <property type="molecule type" value="Genomic_DNA"/>
</dbReference>
<dbReference type="Proteomes" id="UP000677228">
    <property type="component" value="Unassembled WGS sequence"/>
</dbReference>
<organism evidence="3 6">
    <name type="scientific">Didymodactylos carnosus</name>
    <dbReference type="NCBI Taxonomy" id="1234261"/>
    <lineage>
        <taxon>Eukaryota</taxon>
        <taxon>Metazoa</taxon>
        <taxon>Spiralia</taxon>
        <taxon>Gnathifera</taxon>
        <taxon>Rotifera</taxon>
        <taxon>Eurotatoria</taxon>
        <taxon>Bdelloidea</taxon>
        <taxon>Philodinida</taxon>
        <taxon>Philodinidae</taxon>
        <taxon>Didymodactylos</taxon>
    </lineage>
</organism>
<dbReference type="GO" id="GO:0071944">
    <property type="term" value="C:cell periphery"/>
    <property type="evidence" value="ECO:0007669"/>
    <property type="project" value="UniProtKB-ARBA"/>
</dbReference>
<dbReference type="InterPro" id="IPR055261">
    <property type="entry name" value="PI_transfer_N"/>
</dbReference>